<keyword evidence="2" id="KW-1133">Transmembrane helix</keyword>
<sequence>MGTFTPGLTPVASLKPVNEKTETAVIRQLNPEKIIIFVGNTYLDIRDTPGNFKFLVVQDLAAAQAAISEVLNVFRKIPAVIIYRFNSRYEEECEQWEKYFQDNQILRSIPFFMYSEQVSDQLKAFARKYTFIDEVITRDCLLHTLDKKIAFVSKFKYLSVITRQDKPAEKRTKLSIGYILKRGVDILLASTILLLISPLLLIIALVIRLESKGPIFYAAKRAGKNYKIFKFYKFRTMVADADKKLQQLQHLNQYSNNEGGAVFYKVSNDPRITKFGAFLRNSSIDELPQLVNVILGDMSLVGNRPLPLYEAAALTTDDWSQRFNAPAGITGLWQISKRGNKDMSVEERIGLDINYANKHSFGYDMWIMMNTPFALVQKENV</sequence>
<dbReference type="Proteomes" id="UP000249819">
    <property type="component" value="Unassembled WGS sequence"/>
</dbReference>
<comment type="caution">
    <text evidence="4">The sequence shown here is derived from an EMBL/GenBank/DDBJ whole genome shotgun (WGS) entry which is preliminary data.</text>
</comment>
<dbReference type="Pfam" id="PF02397">
    <property type="entry name" value="Bac_transf"/>
    <property type="match status" value="1"/>
</dbReference>
<feature type="domain" description="Bacterial sugar transferase" evidence="3">
    <location>
        <begin position="181"/>
        <end position="376"/>
    </location>
</feature>
<feature type="transmembrane region" description="Helical" evidence="2">
    <location>
        <begin position="186"/>
        <end position="207"/>
    </location>
</feature>
<dbReference type="GO" id="GO:0016780">
    <property type="term" value="F:phosphotransferase activity, for other substituted phosphate groups"/>
    <property type="evidence" value="ECO:0007669"/>
    <property type="project" value="TreeGrafter"/>
</dbReference>
<evidence type="ECO:0000313" key="4">
    <source>
        <dbReference type="EMBL" id="RAJ79941.1"/>
    </source>
</evidence>
<comment type="similarity">
    <text evidence="1">Belongs to the bacterial sugar transferase family.</text>
</comment>
<proteinExistence type="inferred from homology"/>
<keyword evidence="2" id="KW-0812">Transmembrane</keyword>
<evidence type="ECO:0000256" key="2">
    <source>
        <dbReference type="SAM" id="Phobius"/>
    </source>
</evidence>
<reference evidence="4 5" key="1">
    <citation type="submission" date="2018-06" db="EMBL/GenBank/DDBJ databases">
        <title>Genomic Encyclopedia of Archaeal and Bacterial Type Strains, Phase II (KMG-II): from individual species to whole genera.</title>
        <authorList>
            <person name="Goeker M."/>
        </authorList>
    </citation>
    <scope>NUCLEOTIDE SEQUENCE [LARGE SCALE GENOMIC DNA]</scope>
    <source>
        <strain evidence="4 5">DSM 29821</strain>
    </source>
</reference>
<dbReference type="PANTHER" id="PTHR30576:SF0">
    <property type="entry name" value="UNDECAPRENYL-PHOSPHATE N-ACETYLGALACTOSAMINYL 1-PHOSPHATE TRANSFERASE-RELATED"/>
    <property type="match status" value="1"/>
</dbReference>
<evidence type="ECO:0000256" key="1">
    <source>
        <dbReference type="ARBA" id="ARBA00006464"/>
    </source>
</evidence>
<evidence type="ECO:0000313" key="5">
    <source>
        <dbReference type="Proteomes" id="UP000249819"/>
    </source>
</evidence>
<keyword evidence="2" id="KW-0472">Membrane</keyword>
<accession>A0A327VVB5</accession>
<dbReference type="RefSeq" id="WP_245950880.1">
    <property type="nucleotide sequence ID" value="NZ_QLMA01000005.1"/>
</dbReference>
<organism evidence="4 5">
    <name type="scientific">Chitinophaga dinghuensis</name>
    <dbReference type="NCBI Taxonomy" id="1539050"/>
    <lineage>
        <taxon>Bacteria</taxon>
        <taxon>Pseudomonadati</taxon>
        <taxon>Bacteroidota</taxon>
        <taxon>Chitinophagia</taxon>
        <taxon>Chitinophagales</taxon>
        <taxon>Chitinophagaceae</taxon>
        <taxon>Chitinophaga</taxon>
    </lineage>
</organism>
<evidence type="ECO:0000259" key="3">
    <source>
        <dbReference type="Pfam" id="PF02397"/>
    </source>
</evidence>
<protein>
    <submittedName>
        <fullName evidence="4">Lipopolysaccharide/colanic/teichoic acid biosynthesis glycosyltransferase</fullName>
    </submittedName>
</protein>
<keyword evidence="5" id="KW-1185">Reference proteome</keyword>
<dbReference type="PANTHER" id="PTHR30576">
    <property type="entry name" value="COLANIC BIOSYNTHESIS UDP-GLUCOSE LIPID CARRIER TRANSFERASE"/>
    <property type="match status" value="1"/>
</dbReference>
<name>A0A327VVB5_9BACT</name>
<gene>
    <name evidence="4" type="ORF">CLV59_10546</name>
</gene>
<dbReference type="InterPro" id="IPR003362">
    <property type="entry name" value="Bact_transf"/>
</dbReference>
<dbReference type="AlphaFoldDB" id="A0A327VVB5"/>
<dbReference type="EMBL" id="QLMA01000005">
    <property type="protein sequence ID" value="RAJ79941.1"/>
    <property type="molecule type" value="Genomic_DNA"/>
</dbReference>
<keyword evidence="4" id="KW-0808">Transferase</keyword>